<dbReference type="EMBL" id="WOYG01000001">
    <property type="protein sequence ID" value="NLV09777.1"/>
    <property type="molecule type" value="Genomic_DNA"/>
</dbReference>
<dbReference type="Pfam" id="PF02697">
    <property type="entry name" value="VAPB_antitox"/>
    <property type="match status" value="1"/>
</dbReference>
<proteinExistence type="predicted"/>
<protein>
    <recommendedName>
        <fullName evidence="4">Antitoxin</fullName>
    </recommendedName>
</protein>
<organism evidence="2 3">
    <name type="scientific">Halomicrobium mukohataei</name>
    <dbReference type="NCBI Taxonomy" id="57705"/>
    <lineage>
        <taxon>Archaea</taxon>
        <taxon>Methanobacteriati</taxon>
        <taxon>Methanobacteriota</taxon>
        <taxon>Stenosarchaea group</taxon>
        <taxon>Halobacteria</taxon>
        <taxon>Halobacteriales</taxon>
        <taxon>Haloarculaceae</taxon>
        <taxon>Halomicrobium</taxon>
    </lineage>
</organism>
<evidence type="ECO:0000256" key="1">
    <source>
        <dbReference type="ARBA" id="ARBA00022649"/>
    </source>
</evidence>
<comment type="caution">
    <text evidence="2">The sequence shown here is derived from an EMBL/GenBank/DDBJ whole genome shotgun (WGS) entry which is preliminary data.</text>
</comment>
<name>A0A847UC30_9EURY</name>
<evidence type="ECO:0000313" key="2">
    <source>
        <dbReference type="EMBL" id="NLV09777.1"/>
    </source>
</evidence>
<dbReference type="RefSeq" id="WP_153552795.1">
    <property type="nucleotide sequence ID" value="NZ_WOYG01000001.1"/>
</dbReference>
<dbReference type="Proteomes" id="UP000608662">
    <property type="component" value="Unassembled WGS sequence"/>
</dbReference>
<evidence type="ECO:0008006" key="4">
    <source>
        <dbReference type="Google" id="ProtNLM"/>
    </source>
</evidence>
<sequence length="79" mass="8851">MGTKHVRLDEDVYETIRARKHEDETFSEAVDRLVGGPSLLEIAGILSDEEADGFREAVDEVDAVDNKDLDELVDRFEGT</sequence>
<dbReference type="AlphaFoldDB" id="A0A847UC30"/>
<dbReference type="InterPro" id="IPR003847">
    <property type="entry name" value="Put_antitoxin"/>
</dbReference>
<accession>A0A847UC30</accession>
<evidence type="ECO:0000313" key="3">
    <source>
        <dbReference type="Proteomes" id="UP000608662"/>
    </source>
</evidence>
<keyword evidence="1" id="KW-1277">Toxin-antitoxin system</keyword>
<reference evidence="2" key="1">
    <citation type="submission" date="2019-12" db="EMBL/GenBank/DDBJ databases">
        <title>Whole-genome sequence of Halomicrobium mukohataei pws1.</title>
        <authorList>
            <person name="Verma D.K."/>
            <person name="Gopal K."/>
            <person name="Prasad E.S."/>
        </authorList>
    </citation>
    <scope>NUCLEOTIDE SEQUENCE</scope>
    <source>
        <strain evidence="2">Pws1</strain>
    </source>
</reference>
<dbReference type="GeneID" id="94362411"/>
<dbReference type="OrthoDB" id="9187at2157"/>
<gene>
    <name evidence="2" type="ORF">GOC74_07515</name>
</gene>